<keyword evidence="18" id="KW-1185">Reference proteome</keyword>
<dbReference type="InterPro" id="IPR035500">
    <property type="entry name" value="NHR-like_dom_sf"/>
</dbReference>
<protein>
    <recommendedName>
        <fullName evidence="1">Ecdysone receptor</fullName>
    </recommendedName>
    <alternativeName>
        <fullName evidence="10">20-hydroxy-ecdysone receptor</fullName>
    </alternativeName>
    <alternativeName>
        <fullName evidence="11">EcRH</fullName>
    </alternativeName>
    <alternativeName>
        <fullName evidence="12">Ecdysteroid receptor</fullName>
    </alternativeName>
    <alternativeName>
        <fullName evidence="13">Nuclear receptor subfamily 1 group H member 1</fullName>
    </alternativeName>
</protein>
<reference evidence="17" key="1">
    <citation type="journal article" date="2020" name="Cell">
        <title>Large-Scale Comparative Analyses of Tick Genomes Elucidate Their Genetic Diversity and Vector Capacities.</title>
        <authorList>
            <consortium name="Tick Genome and Microbiome Consortium (TIGMIC)"/>
            <person name="Jia N."/>
            <person name="Wang J."/>
            <person name="Shi W."/>
            <person name="Du L."/>
            <person name="Sun Y."/>
            <person name="Zhan W."/>
            <person name="Jiang J.F."/>
            <person name="Wang Q."/>
            <person name="Zhang B."/>
            <person name="Ji P."/>
            <person name="Bell-Sakyi L."/>
            <person name="Cui X.M."/>
            <person name="Yuan T.T."/>
            <person name="Jiang B.G."/>
            <person name="Yang W.F."/>
            <person name="Lam T.T."/>
            <person name="Chang Q.C."/>
            <person name="Ding S.J."/>
            <person name="Wang X.J."/>
            <person name="Zhu J.G."/>
            <person name="Ruan X.D."/>
            <person name="Zhao L."/>
            <person name="Wei J.T."/>
            <person name="Ye R.Z."/>
            <person name="Que T.C."/>
            <person name="Du C.H."/>
            <person name="Zhou Y.H."/>
            <person name="Cheng J.X."/>
            <person name="Dai P.F."/>
            <person name="Guo W.B."/>
            <person name="Han X.H."/>
            <person name="Huang E.J."/>
            <person name="Li L.F."/>
            <person name="Wei W."/>
            <person name="Gao Y.C."/>
            <person name="Liu J.Z."/>
            <person name="Shao H.Z."/>
            <person name="Wang X."/>
            <person name="Wang C.C."/>
            <person name="Yang T.C."/>
            <person name="Huo Q.B."/>
            <person name="Li W."/>
            <person name="Chen H.Y."/>
            <person name="Chen S.E."/>
            <person name="Zhou L.G."/>
            <person name="Ni X.B."/>
            <person name="Tian J.H."/>
            <person name="Sheng Y."/>
            <person name="Liu T."/>
            <person name="Pan Y.S."/>
            <person name="Xia L.Y."/>
            <person name="Li J."/>
            <person name="Zhao F."/>
            <person name="Cao W.C."/>
        </authorList>
    </citation>
    <scope>NUCLEOTIDE SEQUENCE</scope>
    <source>
        <strain evidence="17">Rsan-2018</strain>
    </source>
</reference>
<dbReference type="FunFam" id="3.30.50.10:FF:000031">
    <property type="entry name" value="Ecdysone receptor A1"/>
    <property type="match status" value="1"/>
</dbReference>
<dbReference type="PRINTS" id="PR00047">
    <property type="entry name" value="STROIDFINGER"/>
</dbReference>
<evidence type="ECO:0000259" key="15">
    <source>
        <dbReference type="PROSITE" id="PS51030"/>
    </source>
</evidence>
<evidence type="ECO:0000313" key="17">
    <source>
        <dbReference type="EMBL" id="KAH7962880.1"/>
    </source>
</evidence>
<evidence type="ECO:0000256" key="1">
    <source>
        <dbReference type="ARBA" id="ARBA00022052"/>
    </source>
</evidence>
<evidence type="ECO:0000256" key="8">
    <source>
        <dbReference type="ARBA" id="ARBA00023170"/>
    </source>
</evidence>
<dbReference type="InterPro" id="IPR000536">
    <property type="entry name" value="Nucl_hrmn_rcpt_lig-bd"/>
</dbReference>
<proteinExistence type="predicted"/>
<evidence type="ECO:0000313" key="18">
    <source>
        <dbReference type="Proteomes" id="UP000821837"/>
    </source>
</evidence>
<evidence type="ECO:0000256" key="11">
    <source>
        <dbReference type="ARBA" id="ARBA00030794"/>
    </source>
</evidence>
<evidence type="ECO:0000256" key="12">
    <source>
        <dbReference type="ARBA" id="ARBA00033003"/>
    </source>
</evidence>
<keyword evidence="2" id="KW-0479">Metal-binding</keyword>
<feature type="region of interest" description="Disordered" evidence="14">
    <location>
        <begin position="236"/>
        <end position="255"/>
    </location>
</feature>
<dbReference type="Pfam" id="PF00105">
    <property type="entry name" value="zf-C4"/>
    <property type="match status" value="1"/>
</dbReference>
<dbReference type="Gene3D" id="3.30.50.10">
    <property type="entry name" value="Erythroid Transcription Factor GATA-1, subunit A"/>
    <property type="match status" value="1"/>
</dbReference>
<keyword evidence="9" id="KW-0539">Nucleus</keyword>
<dbReference type="PROSITE" id="PS51030">
    <property type="entry name" value="NUCLEAR_REC_DBD_2"/>
    <property type="match status" value="1"/>
</dbReference>
<dbReference type="EMBL" id="JABSTV010001249">
    <property type="protein sequence ID" value="KAH7962880.1"/>
    <property type="molecule type" value="Genomic_DNA"/>
</dbReference>
<dbReference type="InterPro" id="IPR001723">
    <property type="entry name" value="Nuclear_hrmn_rcpt"/>
</dbReference>
<keyword evidence="6" id="KW-0238">DNA-binding</keyword>
<evidence type="ECO:0000256" key="7">
    <source>
        <dbReference type="ARBA" id="ARBA00023163"/>
    </source>
</evidence>
<dbReference type="InterPro" id="IPR050234">
    <property type="entry name" value="Nuclear_hormone_rcpt_NR1"/>
</dbReference>
<evidence type="ECO:0000256" key="5">
    <source>
        <dbReference type="ARBA" id="ARBA00023015"/>
    </source>
</evidence>
<evidence type="ECO:0000256" key="2">
    <source>
        <dbReference type="ARBA" id="ARBA00022723"/>
    </source>
</evidence>
<evidence type="ECO:0000256" key="3">
    <source>
        <dbReference type="ARBA" id="ARBA00022771"/>
    </source>
</evidence>
<evidence type="ECO:0000256" key="6">
    <source>
        <dbReference type="ARBA" id="ARBA00023125"/>
    </source>
</evidence>
<dbReference type="GO" id="GO:0008270">
    <property type="term" value="F:zinc ion binding"/>
    <property type="evidence" value="ECO:0007669"/>
    <property type="project" value="UniProtKB-KW"/>
</dbReference>
<dbReference type="AlphaFoldDB" id="A0A9D4SZL9"/>
<evidence type="ECO:0000256" key="9">
    <source>
        <dbReference type="ARBA" id="ARBA00023242"/>
    </source>
</evidence>
<dbReference type="GO" id="GO:0035100">
    <property type="term" value="F:ecdysone binding"/>
    <property type="evidence" value="ECO:0007669"/>
    <property type="project" value="InterPro"/>
</dbReference>
<keyword evidence="3" id="KW-0863">Zinc-finger</keyword>
<name>A0A9D4SZL9_RHISA</name>
<dbReference type="InterPro" id="IPR001628">
    <property type="entry name" value="Znf_hrmn_rcpt"/>
</dbReference>
<reference evidence="17" key="2">
    <citation type="submission" date="2021-09" db="EMBL/GenBank/DDBJ databases">
        <authorList>
            <person name="Jia N."/>
            <person name="Wang J."/>
            <person name="Shi W."/>
            <person name="Du L."/>
            <person name="Sun Y."/>
            <person name="Zhan W."/>
            <person name="Jiang J."/>
            <person name="Wang Q."/>
            <person name="Zhang B."/>
            <person name="Ji P."/>
            <person name="Sakyi L.B."/>
            <person name="Cui X."/>
            <person name="Yuan T."/>
            <person name="Jiang B."/>
            <person name="Yang W."/>
            <person name="Lam T.T.-Y."/>
            <person name="Chang Q."/>
            <person name="Ding S."/>
            <person name="Wang X."/>
            <person name="Zhu J."/>
            <person name="Ruan X."/>
            <person name="Zhao L."/>
            <person name="Wei J."/>
            <person name="Que T."/>
            <person name="Du C."/>
            <person name="Cheng J."/>
            <person name="Dai P."/>
            <person name="Han X."/>
            <person name="Huang E."/>
            <person name="Gao Y."/>
            <person name="Liu J."/>
            <person name="Shao H."/>
            <person name="Ye R."/>
            <person name="Li L."/>
            <person name="Wei W."/>
            <person name="Wang X."/>
            <person name="Wang C."/>
            <person name="Huo Q."/>
            <person name="Li W."/>
            <person name="Guo W."/>
            <person name="Chen H."/>
            <person name="Chen S."/>
            <person name="Zhou L."/>
            <person name="Zhou L."/>
            <person name="Ni X."/>
            <person name="Tian J."/>
            <person name="Zhou Y."/>
            <person name="Sheng Y."/>
            <person name="Liu T."/>
            <person name="Pan Y."/>
            <person name="Xia L."/>
            <person name="Li J."/>
            <person name="Zhao F."/>
            <person name="Cao W."/>
        </authorList>
    </citation>
    <scope>NUCLEOTIDE SEQUENCE</scope>
    <source>
        <strain evidence="17">Rsan-2018</strain>
        <tissue evidence="17">Larvae</tissue>
    </source>
</reference>
<dbReference type="GO" id="GO:0090575">
    <property type="term" value="C:RNA polymerase II transcription regulator complex"/>
    <property type="evidence" value="ECO:0007669"/>
    <property type="project" value="TreeGrafter"/>
</dbReference>
<keyword evidence="7" id="KW-0804">Transcription</keyword>
<dbReference type="PRINTS" id="PR01283">
    <property type="entry name" value="ECDYSTEROIDR"/>
</dbReference>
<evidence type="ECO:0000256" key="10">
    <source>
        <dbReference type="ARBA" id="ARBA00029963"/>
    </source>
</evidence>
<evidence type="ECO:0000259" key="16">
    <source>
        <dbReference type="PROSITE" id="PS51843"/>
    </source>
</evidence>
<feature type="domain" description="Nuclear receptor" evidence="15">
    <location>
        <begin position="67"/>
        <end position="142"/>
    </location>
</feature>
<sequence>MAGHLVPPAMNYHPGYEEVPPPYVVPEDFWRKEEMSPSSGGGGMNGYFVDSFGDPKKKKGPAPRQQEELCLVCGDRASGYHYNALTCEGCKGFFRRSITKNAVYQCKYGNNCDIDMYMRRKCQECRLKKCLSVGMRPECVVPEYQCAIKRESKKHQKDRPNSTTRESPSGLMAPSSMGGGVSPSSQPLGGGGSSLGSNSNHEEDKKPLVLSPGVKPLTSSQEDLINKLVYYQQEFESPSEEDMKKTTPFPLGDSEEDNQRRFQHITEITILTVQLIVEFSKRVPGFDTLAREDQITLLKMCQLRVDNAEYALLTAIVIFSGEEQQCLLVVLFEHCELNLEGLQGK</sequence>
<evidence type="ECO:0000256" key="13">
    <source>
        <dbReference type="ARBA" id="ARBA00033286"/>
    </source>
</evidence>
<dbReference type="Proteomes" id="UP000821837">
    <property type="component" value="Chromosome 3"/>
</dbReference>
<dbReference type="GO" id="GO:0035076">
    <property type="term" value="P:ecdysone receptor signaling pathway"/>
    <property type="evidence" value="ECO:0007669"/>
    <property type="project" value="InterPro"/>
</dbReference>
<dbReference type="PRINTS" id="PR00398">
    <property type="entry name" value="STRDHORMONER"/>
</dbReference>
<dbReference type="InterPro" id="IPR013088">
    <property type="entry name" value="Znf_NHR/GATA"/>
</dbReference>
<comment type="caution">
    <text evidence="17">The sequence shown here is derived from an EMBL/GenBank/DDBJ whole genome shotgun (WGS) entry which is preliminary data.</text>
</comment>
<feature type="region of interest" description="Disordered" evidence="14">
    <location>
        <begin position="151"/>
        <end position="216"/>
    </location>
</feature>
<dbReference type="Gene3D" id="1.10.565.10">
    <property type="entry name" value="Retinoid X Receptor"/>
    <property type="match status" value="1"/>
</dbReference>
<dbReference type="SUPFAM" id="SSF48508">
    <property type="entry name" value="Nuclear receptor ligand-binding domain"/>
    <property type="match status" value="1"/>
</dbReference>
<dbReference type="PROSITE" id="PS51843">
    <property type="entry name" value="NR_LBD"/>
    <property type="match status" value="1"/>
</dbReference>
<keyword evidence="5" id="KW-0805">Transcription regulation</keyword>
<dbReference type="CDD" id="cd07161">
    <property type="entry name" value="NR_DBD_EcR"/>
    <property type="match status" value="1"/>
</dbReference>
<dbReference type="PANTHER" id="PTHR24082">
    <property type="entry name" value="NUCLEAR HORMONE RECEPTOR"/>
    <property type="match status" value="1"/>
</dbReference>
<dbReference type="PANTHER" id="PTHR24082:SF507">
    <property type="entry name" value="BILE ACID RECEPTOR-RELATED"/>
    <property type="match status" value="1"/>
</dbReference>
<dbReference type="GO" id="GO:0045944">
    <property type="term" value="P:positive regulation of transcription by RNA polymerase II"/>
    <property type="evidence" value="ECO:0007669"/>
    <property type="project" value="TreeGrafter"/>
</dbReference>
<dbReference type="GO" id="GO:0030154">
    <property type="term" value="P:cell differentiation"/>
    <property type="evidence" value="ECO:0007669"/>
    <property type="project" value="TreeGrafter"/>
</dbReference>
<keyword evidence="8" id="KW-0675">Receptor</keyword>
<keyword evidence="4" id="KW-0862">Zinc</keyword>
<dbReference type="GO" id="GO:0004879">
    <property type="term" value="F:nuclear receptor activity"/>
    <property type="evidence" value="ECO:0007669"/>
    <property type="project" value="InterPro"/>
</dbReference>
<accession>A0A9D4SZL9</accession>
<gene>
    <name evidence="17" type="ORF">HPB52_018476</name>
</gene>
<dbReference type="GO" id="GO:0000122">
    <property type="term" value="P:negative regulation of transcription by RNA polymerase II"/>
    <property type="evidence" value="ECO:0007669"/>
    <property type="project" value="TreeGrafter"/>
</dbReference>
<feature type="domain" description="NR LBD" evidence="16">
    <location>
        <begin position="220"/>
        <end position="345"/>
    </location>
</feature>
<dbReference type="PROSITE" id="PS00031">
    <property type="entry name" value="NUCLEAR_REC_DBD_1"/>
    <property type="match status" value="1"/>
</dbReference>
<organism evidence="17 18">
    <name type="scientific">Rhipicephalus sanguineus</name>
    <name type="common">Brown dog tick</name>
    <name type="synonym">Ixodes sanguineus</name>
    <dbReference type="NCBI Taxonomy" id="34632"/>
    <lineage>
        <taxon>Eukaryota</taxon>
        <taxon>Metazoa</taxon>
        <taxon>Ecdysozoa</taxon>
        <taxon>Arthropoda</taxon>
        <taxon>Chelicerata</taxon>
        <taxon>Arachnida</taxon>
        <taxon>Acari</taxon>
        <taxon>Parasitiformes</taxon>
        <taxon>Ixodida</taxon>
        <taxon>Ixodoidea</taxon>
        <taxon>Ixodidae</taxon>
        <taxon>Rhipicephalinae</taxon>
        <taxon>Rhipicephalus</taxon>
        <taxon>Rhipicephalus</taxon>
    </lineage>
</organism>
<dbReference type="SMART" id="SM00399">
    <property type="entry name" value="ZnF_C4"/>
    <property type="match status" value="1"/>
</dbReference>
<dbReference type="InterPro" id="IPR003069">
    <property type="entry name" value="Ecdystd_rcpt"/>
</dbReference>
<evidence type="ECO:0000256" key="4">
    <source>
        <dbReference type="ARBA" id="ARBA00022833"/>
    </source>
</evidence>
<dbReference type="VEuPathDB" id="VectorBase:RSAN_029512"/>
<dbReference type="GO" id="GO:0000978">
    <property type="term" value="F:RNA polymerase II cis-regulatory region sequence-specific DNA binding"/>
    <property type="evidence" value="ECO:0007669"/>
    <property type="project" value="TreeGrafter"/>
</dbReference>
<evidence type="ECO:0000256" key="14">
    <source>
        <dbReference type="SAM" id="MobiDB-lite"/>
    </source>
</evidence>
<dbReference type="SUPFAM" id="SSF57716">
    <property type="entry name" value="Glucocorticoid receptor-like (DNA-binding domain)"/>
    <property type="match status" value="1"/>
</dbReference>